<dbReference type="InterPro" id="IPR036104">
    <property type="entry name" value="BFN_sf"/>
</dbReference>
<feature type="domain" description="BFN" evidence="1">
    <location>
        <begin position="13"/>
        <end position="144"/>
    </location>
</feature>
<dbReference type="Gene3D" id="3.10.690.10">
    <property type="entry name" value="Bifunctional nuclease domain"/>
    <property type="match status" value="1"/>
</dbReference>
<dbReference type="GO" id="GO:0004518">
    <property type="term" value="F:nuclease activity"/>
    <property type="evidence" value="ECO:0007669"/>
    <property type="project" value="InterPro"/>
</dbReference>
<dbReference type="EMBL" id="FP929003">
    <property type="protein sequence ID" value="CBK42458.1"/>
    <property type="molecule type" value="Genomic_DNA"/>
</dbReference>
<dbReference type="eggNOG" id="COG1259">
    <property type="taxonomic scope" value="Bacteria"/>
</dbReference>
<accession>D8PGS1</accession>
<dbReference type="PANTHER" id="PTHR15160">
    <property type="entry name" value="VON HIPPEL-LINDAU PROTEIN"/>
    <property type="match status" value="1"/>
</dbReference>
<dbReference type="SUPFAM" id="SSF103256">
    <property type="entry name" value="Hypothetical protein TM0160"/>
    <property type="match status" value="1"/>
</dbReference>
<sequence length="162" mass="17816">MDSAKQQNEPSELVALTVKQVLDDGNTDTRIVVLKNDDASVTLPIWVGSAEGNAIRLAMERVVTPRPMSHDLIRSFADHLGVRIERVVITDVKGSTYYASVAFASKGVHRTLDARPSDAIALALRADCPIYATQDVLNRRTAVHLDAWINKIDTKNIEPQQA</sequence>
<reference evidence="2 3" key="1">
    <citation type="journal article" date="2010" name="Proc. Natl. Acad. Sci. U.S.A.">
        <title>A Nitrospira metagenome illuminates the physiology and evolution of globally important nitrite-oxidizing bacteria.</title>
        <authorList>
            <person name="Lucker S."/>
            <person name="Wagner M."/>
            <person name="Maixner F."/>
            <person name="Pelletier E."/>
            <person name="Koch H."/>
            <person name="Vacherie B."/>
            <person name="Rattei T."/>
            <person name="Sinninghe Damste J."/>
            <person name="Spieck E."/>
            <person name="Le Paslier D."/>
            <person name="Daims H."/>
        </authorList>
    </citation>
    <scope>NUCLEOTIDE SEQUENCE [LARGE SCALE GENOMIC DNA]</scope>
</reference>
<name>D8PGS1_9BACT</name>
<gene>
    <name evidence="2" type="ORF">NIDE2752</name>
</gene>
<dbReference type="InterPro" id="IPR003729">
    <property type="entry name" value="Bi_nuclease_dom"/>
</dbReference>
<evidence type="ECO:0000313" key="3">
    <source>
        <dbReference type="Proteomes" id="UP000001660"/>
    </source>
</evidence>
<dbReference type="PANTHER" id="PTHR15160:SF1">
    <property type="entry name" value="VON HIPPEL-LINDAU DISEASE TUMOR SUPPRESSOR"/>
    <property type="match status" value="1"/>
</dbReference>
<dbReference type="AlphaFoldDB" id="D8PGS1"/>
<organism evidence="2 3">
    <name type="scientific">Nitrospira defluvii</name>
    <dbReference type="NCBI Taxonomy" id="330214"/>
    <lineage>
        <taxon>Bacteria</taxon>
        <taxon>Pseudomonadati</taxon>
        <taxon>Nitrospirota</taxon>
        <taxon>Nitrospiria</taxon>
        <taxon>Nitrospirales</taxon>
        <taxon>Nitrospiraceae</taxon>
        <taxon>Nitrospira</taxon>
    </lineage>
</organism>
<proteinExistence type="predicted"/>
<evidence type="ECO:0000313" key="2">
    <source>
        <dbReference type="EMBL" id="CBK42458.1"/>
    </source>
</evidence>
<dbReference type="Pfam" id="PF02577">
    <property type="entry name" value="BFN_dom"/>
    <property type="match status" value="1"/>
</dbReference>
<dbReference type="KEGG" id="nde:NIDE2752"/>
<dbReference type="Proteomes" id="UP000001660">
    <property type="component" value="Chromosome"/>
</dbReference>
<dbReference type="HOGENOM" id="CLU_096111_3_0_0"/>
<dbReference type="STRING" id="330214.NIDE2752"/>
<dbReference type="PROSITE" id="PS51658">
    <property type="entry name" value="BFN"/>
    <property type="match status" value="1"/>
</dbReference>
<dbReference type="OrthoDB" id="9791172at2"/>
<protein>
    <recommendedName>
        <fullName evidence="1">BFN domain-containing protein</fullName>
    </recommendedName>
</protein>
<keyword evidence="3" id="KW-1185">Reference proteome</keyword>
<evidence type="ECO:0000259" key="1">
    <source>
        <dbReference type="PROSITE" id="PS51658"/>
    </source>
</evidence>